<dbReference type="AlphaFoldDB" id="A0A1I0VMK7"/>
<dbReference type="OrthoDB" id="2086722at2"/>
<keyword evidence="1" id="KW-1133">Transmembrane helix</keyword>
<protein>
    <submittedName>
        <fullName evidence="2">Putative membrane protein, TIGR04086 family</fullName>
    </submittedName>
</protein>
<keyword evidence="1" id="KW-0472">Membrane</keyword>
<organism evidence="2 3">
    <name type="scientific">Clostridium frigidicarnis</name>
    <dbReference type="NCBI Taxonomy" id="84698"/>
    <lineage>
        <taxon>Bacteria</taxon>
        <taxon>Bacillati</taxon>
        <taxon>Bacillota</taxon>
        <taxon>Clostridia</taxon>
        <taxon>Eubacteriales</taxon>
        <taxon>Clostridiaceae</taxon>
        <taxon>Clostridium</taxon>
    </lineage>
</organism>
<dbReference type="NCBIfam" id="TIGR04086">
    <property type="entry name" value="TIGR04086_membr"/>
    <property type="match status" value="1"/>
</dbReference>
<dbReference type="EMBL" id="FOKI01000002">
    <property type="protein sequence ID" value="SFA76826.1"/>
    <property type="molecule type" value="Genomic_DNA"/>
</dbReference>
<reference evidence="2 3" key="1">
    <citation type="submission" date="2016-10" db="EMBL/GenBank/DDBJ databases">
        <authorList>
            <person name="de Groot N.N."/>
        </authorList>
    </citation>
    <scope>NUCLEOTIDE SEQUENCE [LARGE SCALE GENOMIC DNA]</scope>
    <source>
        <strain evidence="2 3">DSM 12271</strain>
    </source>
</reference>
<keyword evidence="3" id="KW-1185">Reference proteome</keyword>
<feature type="transmembrane region" description="Helical" evidence="1">
    <location>
        <begin position="69"/>
        <end position="91"/>
    </location>
</feature>
<proteinExistence type="predicted"/>
<gene>
    <name evidence="2" type="ORF">SAMN04488528_1002135</name>
</gene>
<dbReference type="STRING" id="84698.SAMN04488528_1002135"/>
<dbReference type="RefSeq" id="WP_090038328.1">
    <property type="nucleotide sequence ID" value="NZ_FOKI01000002.1"/>
</dbReference>
<feature type="transmembrane region" description="Helical" evidence="1">
    <location>
        <begin position="97"/>
        <end position="120"/>
    </location>
</feature>
<dbReference type="Pfam" id="PF12670">
    <property type="entry name" value="DUF3792"/>
    <property type="match status" value="1"/>
</dbReference>
<evidence type="ECO:0000313" key="3">
    <source>
        <dbReference type="Proteomes" id="UP000198619"/>
    </source>
</evidence>
<feature type="transmembrane region" description="Helical" evidence="1">
    <location>
        <begin position="12"/>
        <end position="31"/>
    </location>
</feature>
<sequence>MDKKVLMLNVSGGVLRGVIVTTILLVIYSIVMNFVDVTPKITSVVYMVTTCLSILVGGVYASKVNGEKGWLTGLLVGAVYMGILIIVTALVNREIDFSLLILTQLAVALGVGTLAGMLGINL</sequence>
<keyword evidence="1" id="KW-0812">Transmembrane</keyword>
<dbReference type="Proteomes" id="UP000198619">
    <property type="component" value="Unassembled WGS sequence"/>
</dbReference>
<feature type="transmembrane region" description="Helical" evidence="1">
    <location>
        <begin position="43"/>
        <end position="62"/>
    </location>
</feature>
<evidence type="ECO:0000256" key="1">
    <source>
        <dbReference type="SAM" id="Phobius"/>
    </source>
</evidence>
<accession>A0A1I0VMK7</accession>
<dbReference type="InterPro" id="IPR023804">
    <property type="entry name" value="DUF3792_TM"/>
</dbReference>
<evidence type="ECO:0000313" key="2">
    <source>
        <dbReference type="EMBL" id="SFA76826.1"/>
    </source>
</evidence>
<name>A0A1I0VMK7_9CLOT</name>